<dbReference type="InterPro" id="IPR036514">
    <property type="entry name" value="SGNH_hydro_sf"/>
</dbReference>
<dbReference type="HOGENOM" id="CLU_018095_1_1_11"/>
<gene>
    <name evidence="3" type="ordered locus">Francci3_3944</name>
</gene>
<feature type="region of interest" description="Disordered" evidence="1">
    <location>
        <begin position="1"/>
        <end position="20"/>
    </location>
</feature>
<dbReference type="InterPro" id="IPR010037">
    <property type="entry name" value="FkbH_domain"/>
</dbReference>
<feature type="compositionally biased region" description="Basic and acidic residues" evidence="1">
    <location>
        <begin position="677"/>
        <end position="687"/>
    </location>
</feature>
<reference evidence="3 4" key="1">
    <citation type="journal article" date="2007" name="Genome Res.">
        <title>Genome characteristics of facultatively symbiotic Frankia sp. strains reflect host range and host plant biogeography.</title>
        <authorList>
            <person name="Normand P."/>
            <person name="Lapierre P."/>
            <person name="Tisa L.S."/>
            <person name="Gogarten J.P."/>
            <person name="Alloisio N."/>
            <person name="Bagnarol E."/>
            <person name="Bassi C.A."/>
            <person name="Berry A.M."/>
            <person name="Bickhart D.M."/>
            <person name="Choisne N."/>
            <person name="Couloux A."/>
            <person name="Cournoyer B."/>
            <person name="Cruveiller S."/>
            <person name="Daubin V."/>
            <person name="Demange N."/>
            <person name="Francino M.P."/>
            <person name="Goltsman E."/>
            <person name="Huang Y."/>
            <person name="Kopp O.R."/>
            <person name="Labarre L."/>
            <person name="Lapidus A."/>
            <person name="Lavire C."/>
            <person name="Marechal J."/>
            <person name="Martinez M."/>
            <person name="Mastronunzio J.E."/>
            <person name="Mullin B.C."/>
            <person name="Niemann J."/>
            <person name="Pujic P."/>
            <person name="Rawnsley T."/>
            <person name="Rouy Z."/>
            <person name="Schenowitz C."/>
            <person name="Sellstedt A."/>
            <person name="Tavares F."/>
            <person name="Tomkins J.P."/>
            <person name="Vallenet D."/>
            <person name="Valverde C."/>
            <person name="Wall L.G."/>
            <person name="Wang Y."/>
            <person name="Medigue C."/>
            <person name="Benson D.R."/>
        </authorList>
    </citation>
    <scope>NUCLEOTIDE SEQUENCE [LARGE SCALE GENOMIC DNA]</scope>
    <source>
        <strain evidence="4">DSM 45818 / CECT 9043 / CcI3</strain>
    </source>
</reference>
<dbReference type="Pfam" id="PF21211">
    <property type="entry name" value="FkbH_N"/>
    <property type="match status" value="1"/>
</dbReference>
<proteinExistence type="predicted"/>
<dbReference type="EMBL" id="CP000249">
    <property type="protein sequence ID" value="ABD13294.1"/>
    <property type="molecule type" value="Genomic_DNA"/>
</dbReference>
<sequence>MTDRRDVGTDVGEGVASPPEHPRIAELTARAATSEIPTAALCRDLAVAHERAGDDAGAVRWALALTDAGSDLGAWSAAAGVLRRVLPRVAPLPRSARVAVLGSYTTSQFAALLPLAAARAGVAVEVYECGYGQYRQEVLDPASELYRFRPDVVVLAVHAGETALPAVADDPAASVATEVERWTSLWDMIINRCGARIVQHTFAIPGEVALGHLALRVPGSRPAMLARVNAELGRVSGERGDGVAFVDCERLAADVGKRAWFDARYWHRSKQAVSLAQVPLLARHTAAVIGAQLGTSRKCLVLDLDNTLWGGVLGEEGLAGIALGDGAVGEAFAAFQTYVAELKARGVVLAVCSKNNDADAREAFERHPGMRLGLDDIAVFSACWDDKPTQIRRIAAALGLGLDALVFVDDNPAEREVVRQLVPEVDVVALPADPHGYVRALADYPFFEASALTAEDAARTAAYRARAETAAAAAAATSLEDFHRGLDMTATVVPLDDMTLPRVAQLVGKTNQFNLTGRRRGAAEIERLAADPGTAVFCVRLADRFADHGLVAVVIAVESADALDIDTWLMSCRVIGRTLEDEVAALVLAEARRRGLARVTGHYRPSAKNVLVAGLYERLGFERVDPAPATTPAAETTCWSRDARSPYLPPGLIRVVVAEPSGVVAGLSPQVFPQPRPQDRKMEEVPR</sequence>
<dbReference type="STRING" id="106370.Francci3_3944"/>
<evidence type="ECO:0000313" key="4">
    <source>
        <dbReference type="Proteomes" id="UP000001937"/>
    </source>
</evidence>
<keyword evidence="4" id="KW-1185">Reference proteome</keyword>
<dbReference type="PhylomeDB" id="Q2J5Z8"/>
<evidence type="ECO:0000256" key="1">
    <source>
        <dbReference type="SAM" id="MobiDB-lite"/>
    </source>
</evidence>
<dbReference type="eggNOG" id="COG3882">
    <property type="taxonomic scope" value="Bacteria"/>
</dbReference>
<feature type="region of interest" description="Disordered" evidence="1">
    <location>
        <begin position="667"/>
        <end position="687"/>
    </location>
</feature>
<evidence type="ECO:0000313" key="3">
    <source>
        <dbReference type="EMBL" id="ABD13294.1"/>
    </source>
</evidence>
<dbReference type="InterPro" id="IPR010033">
    <property type="entry name" value="HAD_SF_ppase_IIIC"/>
</dbReference>
<dbReference type="KEGG" id="fra:Francci3_3944"/>
<dbReference type="Gene3D" id="3.40.50.1110">
    <property type="entry name" value="SGNH hydrolase"/>
    <property type="match status" value="1"/>
</dbReference>
<feature type="domain" description="BF1531-like N-terminal" evidence="2">
    <location>
        <begin position="97"/>
        <end position="289"/>
    </location>
</feature>
<dbReference type="SUPFAM" id="SSF56784">
    <property type="entry name" value="HAD-like"/>
    <property type="match status" value="1"/>
</dbReference>
<dbReference type="InterPro" id="IPR036412">
    <property type="entry name" value="HAD-like_sf"/>
</dbReference>
<dbReference type="InterPro" id="IPR023214">
    <property type="entry name" value="HAD_sf"/>
</dbReference>
<dbReference type="Gene3D" id="3.40.50.1000">
    <property type="entry name" value="HAD superfamily/HAD-like"/>
    <property type="match status" value="1"/>
</dbReference>
<dbReference type="RefSeq" id="WP_011438318.1">
    <property type="nucleotide sequence ID" value="NC_007777.1"/>
</dbReference>
<dbReference type="Proteomes" id="UP000001937">
    <property type="component" value="Chromosome"/>
</dbReference>
<dbReference type="NCBIfam" id="TIGR01686">
    <property type="entry name" value="FkbH"/>
    <property type="match status" value="1"/>
</dbReference>
<dbReference type="InterPro" id="IPR049369">
    <property type="entry name" value="BF1531-like_N"/>
</dbReference>
<evidence type="ECO:0000259" key="2">
    <source>
        <dbReference type="Pfam" id="PF21211"/>
    </source>
</evidence>
<organism evidence="3 4">
    <name type="scientific">Frankia casuarinae (strain DSM 45818 / CECT 9043 / HFP020203 / CcI3)</name>
    <dbReference type="NCBI Taxonomy" id="106370"/>
    <lineage>
        <taxon>Bacteria</taxon>
        <taxon>Bacillati</taxon>
        <taxon>Actinomycetota</taxon>
        <taxon>Actinomycetes</taxon>
        <taxon>Frankiales</taxon>
        <taxon>Frankiaceae</taxon>
        <taxon>Frankia</taxon>
    </lineage>
</organism>
<accession>Q2J5Z8</accession>
<dbReference type="NCBIfam" id="TIGR01681">
    <property type="entry name" value="HAD-SF-IIIC"/>
    <property type="match status" value="1"/>
</dbReference>
<dbReference type="OrthoDB" id="323926at2"/>
<dbReference type="AlphaFoldDB" id="Q2J5Z8"/>
<name>Q2J5Z8_FRACC</name>
<protein>
    <submittedName>
        <fullName evidence="3">FkbH domain</fullName>
    </submittedName>
</protein>